<protein>
    <submittedName>
        <fullName evidence="2">Histidine triad protein</fullName>
    </submittedName>
</protein>
<evidence type="ECO:0000256" key="1">
    <source>
        <dbReference type="SAM" id="MobiDB-lite"/>
    </source>
</evidence>
<keyword evidence="3" id="KW-1185">Reference proteome</keyword>
<dbReference type="InterPro" id="IPR006270">
    <property type="entry name" value="Strep_his_triad_rpt"/>
</dbReference>
<dbReference type="eggNOG" id="ENOG502Z9HZ">
    <property type="taxonomic scope" value="Bacteria"/>
</dbReference>
<feature type="region of interest" description="Disordered" evidence="1">
    <location>
        <begin position="1"/>
        <end position="62"/>
    </location>
</feature>
<dbReference type="Proteomes" id="UP000005388">
    <property type="component" value="Unassembled WGS sequence"/>
</dbReference>
<dbReference type="Pfam" id="PF04270">
    <property type="entry name" value="Strep_his_triad"/>
    <property type="match status" value="2"/>
</dbReference>
<dbReference type="EMBL" id="AEUZ02000001">
    <property type="protein sequence ID" value="EHJ55990.1"/>
    <property type="molecule type" value="Genomic_DNA"/>
</dbReference>
<dbReference type="InterPro" id="IPR023832">
    <property type="entry name" value="His_triad_protein"/>
</dbReference>
<organism evidence="2 3">
    <name type="scientific">Streptococcus urinalis 2285-97</name>
    <dbReference type="NCBI Taxonomy" id="764291"/>
    <lineage>
        <taxon>Bacteria</taxon>
        <taxon>Bacillati</taxon>
        <taxon>Bacillota</taxon>
        <taxon>Bacilli</taxon>
        <taxon>Lactobacillales</taxon>
        <taxon>Streptococcaceae</taxon>
        <taxon>Streptococcus</taxon>
    </lineage>
</organism>
<dbReference type="Gene3D" id="3.10.50.90">
    <property type="match status" value="1"/>
</dbReference>
<feature type="compositionally biased region" description="Basic and acidic residues" evidence="1">
    <location>
        <begin position="11"/>
        <end position="59"/>
    </location>
</feature>
<dbReference type="NCBIfam" id="TIGR01363">
    <property type="entry name" value="strep_his_triad"/>
    <property type="match status" value="1"/>
</dbReference>
<dbReference type="InterPro" id="IPR037228">
    <property type="entry name" value="PhtA_dom_sf"/>
</dbReference>
<dbReference type="RefSeq" id="WP_006738764.1">
    <property type="nucleotide sequence ID" value="NZ_AEUZ02000001.1"/>
</dbReference>
<comment type="caution">
    <text evidence="2">The sequence shown here is derived from an EMBL/GenBank/DDBJ whole genome shotgun (WGS) entry which is preliminary data.</text>
</comment>
<feature type="compositionally biased region" description="Basic and acidic residues" evidence="1">
    <location>
        <begin position="466"/>
        <end position="486"/>
    </location>
</feature>
<dbReference type="AlphaFoldDB" id="G5KFV9"/>
<evidence type="ECO:0000313" key="2">
    <source>
        <dbReference type="EMBL" id="EHJ55990.1"/>
    </source>
</evidence>
<feature type="compositionally biased region" description="Polar residues" evidence="1">
    <location>
        <begin position="456"/>
        <end position="465"/>
    </location>
</feature>
<sequence>MHLGIYQPKSDAPKTEEPNTKKSDKDKIENPNLEINHKKDSHKADSHEHAVTPLEERQGKPNSQIVYSPEEIKKAKANGQTTTSDGYIFDAKDIINFDGQGYTTPHMDHIHYTLAKDLSKEERKAAQEFWEKHKEQLLAKKKENHNKANEILSDNHKYKAKNLIDLYKEVPEKLVVPLNKMYYQLQYTTHMKGNDTFVQPHHDHFHYVSFDMIAQMKAIPEGYTIADVFSTVKYLINHPESRPMKDGWESKEGHITQPEENESPVPTERPKNQQLLTTVKDIAYAYTYDASNWQQFETKLKKWMDEYEVSIEEMQFYDNGVVGFPQCFGSTIYIDEWTEEEVSLPQSAYIIGKLVKADLYENATSSYLKELSTFYNEKTWETLEAKLFEKEIDLNNATFYSDGSVGYKDSKGKEIYINIKELKTVANPSQNANIIGQNGKFIGKQNVVKSDEKPKNNPSDSTQASPREKSKSEKPLVETKPEEPKNNETNIQNEQNEGQDVDPEMYAYESKVKSLSAKYGMNETAFEDAITKIGSHYRVSMDQIQFNDVLTFTSQGKTIRYDIVNGKEL</sequence>
<feature type="compositionally biased region" description="Low complexity" evidence="1">
    <location>
        <begin position="487"/>
        <end position="496"/>
    </location>
</feature>
<reference evidence="2 3" key="1">
    <citation type="journal article" date="2014" name="Int. J. Syst. Evol. Microbiol.">
        <title>Phylogenomics and the dynamic genome evolution of the genus Streptococcus.</title>
        <authorList>
            <consortium name="The Broad Institute Genome Sequencing Platform"/>
            <person name="Richards V.P."/>
            <person name="Palmer S.R."/>
            <person name="Pavinski Bitar P.D."/>
            <person name="Qin X."/>
            <person name="Weinstock G.M."/>
            <person name="Highlander S.K."/>
            <person name="Town C.D."/>
            <person name="Burne R.A."/>
            <person name="Stanhope M.J."/>
        </authorList>
    </citation>
    <scope>NUCLEOTIDE SEQUENCE [LARGE SCALE GENOMIC DNA]</scope>
    <source>
        <strain evidence="2 3">2285-97</strain>
    </source>
</reference>
<feature type="compositionally biased region" description="Basic and acidic residues" evidence="1">
    <location>
        <begin position="244"/>
        <end position="254"/>
    </location>
</feature>
<evidence type="ECO:0000313" key="3">
    <source>
        <dbReference type="Proteomes" id="UP000005388"/>
    </source>
</evidence>
<feature type="region of interest" description="Disordered" evidence="1">
    <location>
        <begin position="449"/>
        <end position="503"/>
    </location>
</feature>
<feature type="region of interest" description="Disordered" evidence="1">
    <location>
        <begin position="244"/>
        <end position="269"/>
    </location>
</feature>
<dbReference type="STRING" id="764291.STRUR_1118"/>
<gene>
    <name evidence="2" type="ORF">STRUR_1118</name>
</gene>
<dbReference type="SUPFAM" id="SSF142887">
    <property type="entry name" value="PhtA domain-like"/>
    <property type="match status" value="1"/>
</dbReference>
<proteinExistence type="predicted"/>
<accession>G5KFV9</accession>
<name>G5KFV9_9STRE</name>